<feature type="domain" description="Fibronectin type-III" evidence="11">
    <location>
        <begin position="725"/>
        <end position="819"/>
    </location>
</feature>
<dbReference type="CDD" id="cd00063">
    <property type="entry name" value="FN3"/>
    <property type="match status" value="4"/>
</dbReference>
<dbReference type="PANTHER" id="PTHR44170">
    <property type="entry name" value="PROTEIN SIDEKICK"/>
    <property type="match status" value="1"/>
</dbReference>
<accession>A0A7M5XAU9</accession>
<feature type="domain" description="Ig-like" evidence="10">
    <location>
        <begin position="819"/>
        <end position="910"/>
    </location>
</feature>
<dbReference type="PROSITE" id="PS50853">
    <property type="entry name" value="FN3"/>
    <property type="match status" value="5"/>
</dbReference>
<keyword evidence="5 9" id="KW-1133">Transmembrane helix</keyword>
<keyword evidence="3" id="KW-0732">Signal</keyword>
<evidence type="ECO:0000256" key="3">
    <source>
        <dbReference type="ARBA" id="ARBA00022729"/>
    </source>
</evidence>
<evidence type="ECO:0000256" key="2">
    <source>
        <dbReference type="ARBA" id="ARBA00022692"/>
    </source>
</evidence>
<dbReference type="OrthoDB" id="5981886at2759"/>
<evidence type="ECO:0000256" key="6">
    <source>
        <dbReference type="ARBA" id="ARBA00023136"/>
    </source>
</evidence>
<dbReference type="SMART" id="SM00060">
    <property type="entry name" value="FN3"/>
    <property type="match status" value="5"/>
</dbReference>
<feature type="domain" description="Fibronectin type-III" evidence="11">
    <location>
        <begin position="421"/>
        <end position="523"/>
    </location>
</feature>
<dbReference type="InterPro" id="IPR036116">
    <property type="entry name" value="FN3_sf"/>
</dbReference>
<protein>
    <submittedName>
        <fullName evidence="12">Uncharacterized protein</fullName>
    </submittedName>
</protein>
<dbReference type="EnsemblMetazoa" id="CLYHEMT019306.1">
    <property type="protein sequence ID" value="CLYHEMP019306.1"/>
    <property type="gene ID" value="CLYHEMG019306"/>
</dbReference>
<dbReference type="InterPro" id="IPR007110">
    <property type="entry name" value="Ig-like_dom"/>
</dbReference>
<dbReference type="Pfam" id="PF07679">
    <property type="entry name" value="I-set"/>
    <property type="match status" value="2"/>
</dbReference>
<dbReference type="SMART" id="SM00408">
    <property type="entry name" value="IGc2"/>
    <property type="match status" value="5"/>
</dbReference>
<feature type="region of interest" description="Disordered" evidence="8">
    <location>
        <begin position="1352"/>
        <end position="1371"/>
    </location>
</feature>
<comment type="subcellular location">
    <subcellularLocation>
        <location evidence="1">Membrane</location>
    </subcellularLocation>
</comment>
<keyword evidence="4" id="KW-0677">Repeat</keyword>
<dbReference type="GO" id="GO:0016020">
    <property type="term" value="C:membrane"/>
    <property type="evidence" value="ECO:0007669"/>
    <property type="project" value="UniProtKB-SubCell"/>
</dbReference>
<dbReference type="GO" id="GO:0098609">
    <property type="term" value="P:cell-cell adhesion"/>
    <property type="evidence" value="ECO:0007669"/>
    <property type="project" value="TreeGrafter"/>
</dbReference>
<dbReference type="Proteomes" id="UP000594262">
    <property type="component" value="Unplaced"/>
</dbReference>
<dbReference type="PANTHER" id="PTHR44170:SF56">
    <property type="entry name" value="FIBRONECTIN TYPE-III DOMAIN-CONTAINING PROTEIN"/>
    <property type="match status" value="1"/>
</dbReference>
<proteinExistence type="predicted"/>
<feature type="domain" description="Ig-like" evidence="10">
    <location>
        <begin position="119"/>
        <end position="210"/>
    </location>
</feature>
<keyword evidence="13" id="KW-1185">Reference proteome</keyword>
<dbReference type="PROSITE" id="PS50835">
    <property type="entry name" value="IG_LIKE"/>
    <property type="match status" value="5"/>
</dbReference>
<dbReference type="SMART" id="SM00409">
    <property type="entry name" value="IG"/>
    <property type="match status" value="5"/>
</dbReference>
<organism evidence="12 13">
    <name type="scientific">Clytia hemisphaerica</name>
    <dbReference type="NCBI Taxonomy" id="252671"/>
    <lineage>
        <taxon>Eukaryota</taxon>
        <taxon>Metazoa</taxon>
        <taxon>Cnidaria</taxon>
        <taxon>Hydrozoa</taxon>
        <taxon>Hydroidolina</taxon>
        <taxon>Leptothecata</taxon>
        <taxon>Obeliida</taxon>
        <taxon>Clytiidae</taxon>
        <taxon>Clytia</taxon>
    </lineage>
</organism>
<evidence type="ECO:0000256" key="4">
    <source>
        <dbReference type="ARBA" id="ARBA00022737"/>
    </source>
</evidence>
<sequence length="1542" mass="172982">MAMSGRYQCLVENRVGLDSKYVNIKIEGKPLITDFESMKEGLVGKPLSLHCNVKGSPKPLVRWMRWGSRVTSSQSMKVLSNGTLLIGSFSANEEGEFECHAQNNFGRTSKKVYVKSIEPPVISPVKVDPAIAGSRVLFTCTCNRGSSDDLTITWYKDGILANQIDGIEKQIGNRYTSNIFIEKVNAKHHGRYTCIARNRAGEMSRYQDFVVYEKVLFKDEPKDTSVLYKHATSLACLATGFPAPQIIWMKKSPDDFFEPIQLTNRVQQLNNGTLHITMTTGLDDGEYACKAFFDTKQPVFIPPKMSRTAHVKVKVPARVVHSSPTIARMEKGGDVHLICSIVGTTQLSVKWFMNGAIIDNRNSKYQIETNENIGALHQTSMLNSTLVIKNVLTRDNATYECMGRNLYGSNKKFFHIMVEEKPSKPIIIRQLDSTPDSMLLSWTAGYNGNLDISEYIIQIKRQNDESDLILWTDAQTYSVAVSSVPYRVVNLHPGTQYMVRVKAKNRIGFSDYSHVFLFSTKEKAPSSPPQNVTIVAIAKDKFLLQWKHPSKTSRNGILTRYQISFTPTSSLVVVETKIVNIPSVTEYTLTNLYQYTAYKVQLQAATKAGLGPPSTPVYATTLEGVPSQAPTSVEAHALSAHQIVITWKAIPQNAVNGVLKGYTVQYTDIERSKHYQTSVKRLQASLTNLKAFTRYQIRVSAYTKIGLGVASTEQHIVTYEDRPGKPADFKAIPANPKEIVLTWRPPLEKNGILLNYNIYFKSEHDEYERKSVVQPHLVKYRIQDLVVMRKYTFWMSAVTSKGEGNFTEQRIARTTTHVPARIITPQNFIIHKPIGSDVSLPCTAVGYPKPMITWSNRHPSGNNPVNTRRWMAEDKPMLLYRITKDAEGEYNCTAMNSYGSDWNVVKLKVQVPPFPPEEISSSLVHKTDDFYTLNITWVLGPNGGSTTIKNHVFYIIENQHSDWIEDSVQGHQGWFGISNVTYDDVIYFKVSSENAIGIGSMTSSMKFIIAHSNNAFESGSVIQMYAAPLVAQKQNKKPSSLQRFLKPILISAVAFVTLLMVLLLVASYDREEHRMREPRCSRLICRCSCKQHKEYNPAPYGEPGLLWPWNIKQNRHSGAFDMKDELLPNDTIEMKYCNGTAFNYNALQQNGNASGGSLGRPKMQNTNKFNDFEPVVLFTPSKTPDNHSFAAGNPQPKLSNGNKRGAGSDVGVRVAPPRTQAINNTAERPISSRYASTPSIIEKYFQSQEQCGNTALKQNGYGNRFATGDDNVRNSILTEDSIDFTELDGGGVNSQITAPKDNIQQIEQLPVSPPEYNELYSDEPETGDPSKPSPPNYRDIISSLSDYSDAPRALFKKDGEPPRRGKRNRKSLDSLLLKTLEDIEEQQILTNHANVSNTPALERHVAIVRDALQKATRSFDSVSSTCSSSVGELRRAFEFGKKYGLQNYGEIPNYLQESMDDLTLDETNEEFDFAEHEKLLDLMALTNFSEQPRSSNDIAVKIPLPVRLTDSDEESDPDDLDEYEQDGLNGYVKKENPTLSLV</sequence>
<dbReference type="InterPro" id="IPR036179">
    <property type="entry name" value="Ig-like_dom_sf"/>
</dbReference>
<feature type="domain" description="Ig-like" evidence="10">
    <location>
        <begin position="221"/>
        <end position="291"/>
    </location>
</feature>
<feature type="domain" description="Fibronectin type-III" evidence="11">
    <location>
        <begin position="629"/>
        <end position="721"/>
    </location>
</feature>
<dbReference type="FunFam" id="2.60.40.10:FF:000028">
    <property type="entry name" value="Neuronal cell adhesion molecule"/>
    <property type="match status" value="1"/>
</dbReference>
<feature type="compositionally biased region" description="Acidic residues" evidence="8">
    <location>
        <begin position="1511"/>
        <end position="1525"/>
    </location>
</feature>
<feature type="domain" description="Fibronectin type-III" evidence="11">
    <location>
        <begin position="528"/>
        <end position="624"/>
    </location>
</feature>
<evidence type="ECO:0000313" key="12">
    <source>
        <dbReference type="EnsemblMetazoa" id="CLYHEMP019306.1"/>
    </source>
</evidence>
<dbReference type="Pfam" id="PF13927">
    <property type="entry name" value="Ig_3"/>
    <property type="match status" value="3"/>
</dbReference>
<dbReference type="InterPro" id="IPR013783">
    <property type="entry name" value="Ig-like_fold"/>
</dbReference>
<feature type="region of interest" description="Disordered" evidence="8">
    <location>
        <begin position="1183"/>
        <end position="1212"/>
    </location>
</feature>
<dbReference type="InterPro" id="IPR003598">
    <property type="entry name" value="Ig_sub2"/>
</dbReference>
<dbReference type="Gene3D" id="2.60.40.10">
    <property type="entry name" value="Immunoglobulins"/>
    <property type="match status" value="10"/>
</dbReference>
<evidence type="ECO:0000256" key="9">
    <source>
        <dbReference type="SAM" id="Phobius"/>
    </source>
</evidence>
<dbReference type="FunFam" id="2.60.40.10:FF:000093">
    <property type="entry name" value="Down syndrome cell adhesion molecule, isoform B"/>
    <property type="match status" value="1"/>
</dbReference>
<evidence type="ECO:0000256" key="5">
    <source>
        <dbReference type="ARBA" id="ARBA00022989"/>
    </source>
</evidence>
<keyword evidence="2 9" id="KW-0812">Transmembrane</keyword>
<dbReference type="SUPFAM" id="SSF49265">
    <property type="entry name" value="Fibronectin type III"/>
    <property type="match status" value="3"/>
</dbReference>
<feature type="region of interest" description="Disordered" evidence="8">
    <location>
        <begin position="1505"/>
        <end position="1542"/>
    </location>
</feature>
<feature type="domain" description="Ig-like" evidence="10">
    <location>
        <begin position="316"/>
        <end position="401"/>
    </location>
</feature>
<dbReference type="SUPFAM" id="SSF48726">
    <property type="entry name" value="Immunoglobulin"/>
    <property type="match status" value="5"/>
</dbReference>
<keyword evidence="6 9" id="KW-0472">Membrane</keyword>
<dbReference type="InterPro" id="IPR003961">
    <property type="entry name" value="FN3_dom"/>
</dbReference>
<evidence type="ECO:0000259" key="10">
    <source>
        <dbReference type="PROSITE" id="PS50835"/>
    </source>
</evidence>
<reference evidence="12" key="1">
    <citation type="submission" date="2021-01" db="UniProtKB">
        <authorList>
            <consortium name="EnsemblMetazoa"/>
        </authorList>
    </citation>
    <scope>IDENTIFICATION</scope>
</reference>
<evidence type="ECO:0000256" key="1">
    <source>
        <dbReference type="ARBA" id="ARBA00004370"/>
    </source>
</evidence>
<evidence type="ECO:0000259" key="11">
    <source>
        <dbReference type="PROSITE" id="PS50853"/>
    </source>
</evidence>
<feature type="region of interest" description="Disordered" evidence="8">
    <location>
        <begin position="1314"/>
        <end position="1339"/>
    </location>
</feature>
<feature type="domain" description="Fibronectin type-III" evidence="11">
    <location>
        <begin position="915"/>
        <end position="1012"/>
    </location>
</feature>
<keyword evidence="7" id="KW-1015">Disulfide bond</keyword>
<evidence type="ECO:0000256" key="8">
    <source>
        <dbReference type="SAM" id="MobiDB-lite"/>
    </source>
</evidence>
<dbReference type="InterPro" id="IPR013098">
    <property type="entry name" value="Ig_I-set"/>
</dbReference>
<evidence type="ECO:0000256" key="7">
    <source>
        <dbReference type="ARBA" id="ARBA00023157"/>
    </source>
</evidence>
<evidence type="ECO:0000313" key="13">
    <source>
        <dbReference type="Proteomes" id="UP000594262"/>
    </source>
</evidence>
<dbReference type="Pfam" id="PF00041">
    <property type="entry name" value="fn3"/>
    <property type="match status" value="4"/>
</dbReference>
<feature type="transmembrane region" description="Helical" evidence="9">
    <location>
        <begin position="1044"/>
        <end position="1066"/>
    </location>
</feature>
<dbReference type="InterPro" id="IPR003599">
    <property type="entry name" value="Ig_sub"/>
</dbReference>
<name>A0A7M5XAU9_9CNID</name>
<feature type="domain" description="Ig-like" evidence="10">
    <location>
        <begin position="30"/>
        <end position="115"/>
    </location>
</feature>